<feature type="region of interest" description="Disordered" evidence="1">
    <location>
        <begin position="157"/>
        <end position="177"/>
    </location>
</feature>
<dbReference type="Proteomes" id="UP000479000">
    <property type="component" value="Unassembled WGS sequence"/>
</dbReference>
<keyword evidence="3" id="KW-1185">Reference proteome</keyword>
<protein>
    <submittedName>
        <fullName evidence="2">Uncharacterized protein</fullName>
    </submittedName>
</protein>
<evidence type="ECO:0000313" key="2">
    <source>
        <dbReference type="EMBL" id="CAB0014010.1"/>
    </source>
</evidence>
<reference evidence="2 3" key="1">
    <citation type="submission" date="2020-02" db="EMBL/GenBank/DDBJ databases">
        <authorList>
            <person name="Ferguson B K."/>
        </authorList>
    </citation>
    <scope>NUCLEOTIDE SEQUENCE [LARGE SCALE GENOMIC DNA]</scope>
</reference>
<accession>A0A6H5H921</accession>
<evidence type="ECO:0000256" key="1">
    <source>
        <dbReference type="SAM" id="MobiDB-lite"/>
    </source>
</evidence>
<organism evidence="2 3">
    <name type="scientific">Nesidiocoris tenuis</name>
    <dbReference type="NCBI Taxonomy" id="355587"/>
    <lineage>
        <taxon>Eukaryota</taxon>
        <taxon>Metazoa</taxon>
        <taxon>Ecdysozoa</taxon>
        <taxon>Arthropoda</taxon>
        <taxon>Hexapoda</taxon>
        <taxon>Insecta</taxon>
        <taxon>Pterygota</taxon>
        <taxon>Neoptera</taxon>
        <taxon>Paraneoptera</taxon>
        <taxon>Hemiptera</taxon>
        <taxon>Heteroptera</taxon>
        <taxon>Panheteroptera</taxon>
        <taxon>Cimicomorpha</taxon>
        <taxon>Miridae</taxon>
        <taxon>Dicyphina</taxon>
        <taxon>Nesidiocoris</taxon>
    </lineage>
</organism>
<proteinExistence type="predicted"/>
<sequence length="177" mass="19916">MGNGDGEVGGGDAEAMVSRRGRSTFTYENAGFPAKEHVVRTVELSAVDARLSRKERVPPNALADLHRSGLKESVKQEKTVLSTWMDNQWCVNKKQYFHIVKRSNESIAMSAAVFVQKIEPYQRVPLWRRYKYLDRILSRLCHASIGLTDASETTRTFEGSVSARNRRGCPLSNNKPS</sequence>
<dbReference type="EMBL" id="CADCXU010027063">
    <property type="protein sequence ID" value="CAB0014010.1"/>
    <property type="molecule type" value="Genomic_DNA"/>
</dbReference>
<gene>
    <name evidence="2" type="ORF">NTEN_LOCUS18544</name>
</gene>
<evidence type="ECO:0000313" key="3">
    <source>
        <dbReference type="Proteomes" id="UP000479000"/>
    </source>
</evidence>
<name>A0A6H5H921_9HEMI</name>
<dbReference type="AlphaFoldDB" id="A0A6H5H921"/>